<dbReference type="InterPro" id="IPR048466">
    <property type="entry name" value="DNA_pol3_delta-like_C"/>
</dbReference>
<keyword evidence="6" id="KW-0239">DNA-directed DNA polymerase</keyword>
<dbReference type="GO" id="GO:0006261">
    <property type="term" value="P:DNA-templated DNA replication"/>
    <property type="evidence" value="ECO:0007669"/>
    <property type="project" value="TreeGrafter"/>
</dbReference>
<dbReference type="Gene3D" id="3.40.50.300">
    <property type="entry name" value="P-loop containing nucleotide triphosphate hydrolases"/>
    <property type="match status" value="1"/>
</dbReference>
<evidence type="ECO:0000256" key="2">
    <source>
        <dbReference type="ARBA" id="ARBA00017703"/>
    </source>
</evidence>
<keyword evidence="12" id="KW-1185">Reference proteome</keyword>
<dbReference type="AlphaFoldDB" id="A0A6N4TEV4"/>
<dbReference type="Pfam" id="PF21694">
    <property type="entry name" value="DNA_pol3_delta_C"/>
    <property type="match status" value="1"/>
</dbReference>
<name>A0A6N4TEV4_9FIRM</name>
<comment type="similarity">
    <text evidence="7">Belongs to the DNA polymerase HolA subunit family.</text>
</comment>
<protein>
    <recommendedName>
        <fullName evidence="2">DNA polymerase III subunit delta</fullName>
        <ecNumber evidence="1">2.7.7.7</ecNumber>
    </recommendedName>
</protein>
<evidence type="ECO:0000256" key="3">
    <source>
        <dbReference type="ARBA" id="ARBA00022679"/>
    </source>
</evidence>
<evidence type="ECO:0000313" key="11">
    <source>
        <dbReference type="EMBL" id="BBK21480.1"/>
    </source>
</evidence>
<dbReference type="PANTHER" id="PTHR34388:SF1">
    <property type="entry name" value="DNA POLYMERASE III SUBUNIT DELTA"/>
    <property type="match status" value="1"/>
</dbReference>
<comment type="catalytic activity">
    <reaction evidence="8">
        <text>DNA(n) + a 2'-deoxyribonucleoside 5'-triphosphate = DNA(n+1) + diphosphate</text>
        <dbReference type="Rhea" id="RHEA:22508"/>
        <dbReference type="Rhea" id="RHEA-COMP:17339"/>
        <dbReference type="Rhea" id="RHEA-COMP:17340"/>
        <dbReference type="ChEBI" id="CHEBI:33019"/>
        <dbReference type="ChEBI" id="CHEBI:61560"/>
        <dbReference type="ChEBI" id="CHEBI:173112"/>
        <dbReference type="EC" id="2.7.7.7"/>
    </reaction>
</comment>
<sequence length="314" mass="36139">MNYVLYGEEQYRLKRTLETIVKEYLPDENDLNLIRYDAMHTDIAAIIEDAMTVPFFSSYKVIIVDHANFLSTLNNTACDIKSLESYLQNPCDSTVLIFTGDFAKLDTRKKVVKTIKKTWKVLEFKKLDELGKNSVVNEEIQKRKLNITGNAKQILLKRLPLDMETIQKEMDKLELYQGVLDENVVSSLINRPLEEDVFQLVDAVVEKNKGKAFHIWQDLCVSNTDAIYLIALLAGQFRFLFEVKNLMVKGYEKDEIAHALNAHPYRVKLSMEKARSLSIKSLMAMLDKLASLDQKLKSGLLDKKLGFEMFLLEL</sequence>
<dbReference type="InterPro" id="IPR008921">
    <property type="entry name" value="DNA_pol3_clamp-load_cplx_C"/>
</dbReference>
<dbReference type="GO" id="GO:0009360">
    <property type="term" value="C:DNA polymerase III complex"/>
    <property type="evidence" value="ECO:0007669"/>
    <property type="project" value="InterPro"/>
</dbReference>
<gene>
    <name evidence="11" type="primary">holA</name>
    <name evidence="11" type="ORF">Aargi30884_03830</name>
</gene>
<evidence type="ECO:0000256" key="6">
    <source>
        <dbReference type="ARBA" id="ARBA00022932"/>
    </source>
</evidence>
<accession>A0A6N4TEV4</accession>
<dbReference type="EMBL" id="AP019695">
    <property type="protein sequence ID" value="BBK21480.1"/>
    <property type="molecule type" value="Genomic_DNA"/>
</dbReference>
<dbReference type="InterPro" id="IPR027417">
    <property type="entry name" value="P-loop_NTPase"/>
</dbReference>
<keyword evidence="4" id="KW-0548">Nucleotidyltransferase</keyword>
<dbReference type="InterPro" id="IPR010372">
    <property type="entry name" value="DNA_pol3_delta_N"/>
</dbReference>
<dbReference type="EC" id="2.7.7.7" evidence="1"/>
<evidence type="ECO:0000256" key="1">
    <source>
        <dbReference type="ARBA" id="ARBA00012417"/>
    </source>
</evidence>
<evidence type="ECO:0000256" key="5">
    <source>
        <dbReference type="ARBA" id="ARBA00022705"/>
    </source>
</evidence>
<dbReference type="RefSeq" id="WP_118277244.1">
    <property type="nucleotide sequence ID" value="NZ_AP019695.1"/>
</dbReference>
<dbReference type="PANTHER" id="PTHR34388">
    <property type="entry name" value="DNA POLYMERASE III SUBUNIT DELTA"/>
    <property type="match status" value="1"/>
</dbReference>
<dbReference type="NCBIfam" id="TIGR01128">
    <property type="entry name" value="holA"/>
    <property type="match status" value="1"/>
</dbReference>
<feature type="domain" description="DNA polymerase III delta subunit-like C-terminal" evidence="10">
    <location>
        <begin position="194"/>
        <end position="314"/>
    </location>
</feature>
<dbReference type="SUPFAM" id="SSF52540">
    <property type="entry name" value="P-loop containing nucleoside triphosphate hydrolases"/>
    <property type="match status" value="1"/>
</dbReference>
<feature type="domain" description="DNA polymerase III delta N-terminal" evidence="9">
    <location>
        <begin position="3"/>
        <end position="124"/>
    </location>
</feature>
<dbReference type="InterPro" id="IPR005790">
    <property type="entry name" value="DNA_polIII_delta"/>
</dbReference>
<keyword evidence="5" id="KW-0235">DNA replication</keyword>
<evidence type="ECO:0000313" key="12">
    <source>
        <dbReference type="Proteomes" id="UP000464754"/>
    </source>
</evidence>
<dbReference type="Gene3D" id="1.20.272.10">
    <property type="match status" value="1"/>
</dbReference>
<keyword evidence="3" id="KW-0808">Transferase</keyword>
<dbReference type="GO" id="GO:0003677">
    <property type="term" value="F:DNA binding"/>
    <property type="evidence" value="ECO:0007669"/>
    <property type="project" value="InterPro"/>
</dbReference>
<proteinExistence type="inferred from homology"/>
<organism evidence="11 12">
    <name type="scientific">Amedibacterium intestinale</name>
    <dbReference type="NCBI Taxonomy" id="2583452"/>
    <lineage>
        <taxon>Bacteria</taxon>
        <taxon>Bacillati</taxon>
        <taxon>Bacillota</taxon>
        <taxon>Erysipelotrichia</taxon>
        <taxon>Erysipelotrichales</taxon>
        <taxon>Erysipelotrichaceae</taxon>
        <taxon>Amedibacterium</taxon>
    </lineage>
</organism>
<dbReference type="Pfam" id="PF06144">
    <property type="entry name" value="DNA_pol3_delta"/>
    <property type="match status" value="1"/>
</dbReference>
<dbReference type="GO" id="GO:0003887">
    <property type="term" value="F:DNA-directed DNA polymerase activity"/>
    <property type="evidence" value="ECO:0007669"/>
    <property type="project" value="UniProtKB-KW"/>
</dbReference>
<evidence type="ECO:0000256" key="4">
    <source>
        <dbReference type="ARBA" id="ARBA00022695"/>
    </source>
</evidence>
<evidence type="ECO:0000259" key="10">
    <source>
        <dbReference type="Pfam" id="PF21694"/>
    </source>
</evidence>
<evidence type="ECO:0000259" key="9">
    <source>
        <dbReference type="Pfam" id="PF06144"/>
    </source>
</evidence>
<evidence type="ECO:0000256" key="8">
    <source>
        <dbReference type="ARBA" id="ARBA00049244"/>
    </source>
</evidence>
<evidence type="ECO:0000256" key="7">
    <source>
        <dbReference type="ARBA" id="ARBA00034754"/>
    </source>
</evidence>
<dbReference type="SUPFAM" id="SSF48019">
    <property type="entry name" value="post-AAA+ oligomerization domain-like"/>
    <property type="match status" value="1"/>
</dbReference>
<reference evidence="12" key="1">
    <citation type="submission" date="2019-05" db="EMBL/GenBank/DDBJ databases">
        <title>Complete genome sequencing of Absiella argi strain JCM 30884.</title>
        <authorList>
            <person name="Sakamoto M."/>
            <person name="Murakami T."/>
            <person name="Mori H."/>
        </authorList>
    </citation>
    <scope>NUCLEOTIDE SEQUENCE [LARGE SCALE GENOMIC DNA]</scope>
    <source>
        <strain evidence="12">JCM 30884</strain>
    </source>
</reference>
<dbReference type="Proteomes" id="UP000464754">
    <property type="component" value="Chromosome"/>
</dbReference>
<dbReference type="KEGG" id="aarg:Aargi30884_03830"/>